<dbReference type="Gene3D" id="2.40.100.10">
    <property type="entry name" value="Cyclophilin-like"/>
    <property type="match status" value="1"/>
</dbReference>
<feature type="compositionally biased region" description="Basic and acidic residues" evidence="2">
    <location>
        <begin position="1"/>
        <end position="23"/>
    </location>
</feature>
<dbReference type="PANTHER" id="PTHR45625:SF3">
    <property type="entry name" value="PEPTIDYL-PROLYL CIS-TRANS ISOMERASE B-RELATED"/>
    <property type="match status" value="1"/>
</dbReference>
<organism evidence="5 6">
    <name type="scientific">Antrihabitans cavernicola</name>
    <dbReference type="NCBI Taxonomy" id="2495913"/>
    <lineage>
        <taxon>Bacteria</taxon>
        <taxon>Bacillati</taxon>
        <taxon>Actinomycetota</taxon>
        <taxon>Actinomycetes</taxon>
        <taxon>Mycobacteriales</taxon>
        <taxon>Nocardiaceae</taxon>
        <taxon>Antrihabitans</taxon>
    </lineage>
</organism>
<dbReference type="CDD" id="cd00317">
    <property type="entry name" value="cyclophilin"/>
    <property type="match status" value="1"/>
</dbReference>
<dbReference type="InterPro" id="IPR029000">
    <property type="entry name" value="Cyclophilin-like_dom_sf"/>
</dbReference>
<accession>A0A5A7SBG5</accession>
<reference evidence="5 6" key="1">
    <citation type="submission" date="2019-07" db="EMBL/GenBank/DDBJ databases">
        <title>Rhodococcus cavernicolus sp. nov., isolated from a cave.</title>
        <authorList>
            <person name="Lee S.D."/>
        </authorList>
    </citation>
    <scope>NUCLEOTIDE SEQUENCE [LARGE SCALE GENOMIC DNA]</scope>
    <source>
        <strain evidence="5 6">C1-24</strain>
    </source>
</reference>
<name>A0A5A7SBG5_9NOCA</name>
<evidence type="ECO:0000256" key="2">
    <source>
        <dbReference type="SAM" id="MobiDB-lite"/>
    </source>
</evidence>
<keyword evidence="5" id="KW-0413">Isomerase</keyword>
<dbReference type="SUPFAM" id="SSF50891">
    <property type="entry name" value="Cyclophilin-like"/>
    <property type="match status" value="1"/>
</dbReference>
<proteinExistence type="predicted"/>
<evidence type="ECO:0000313" key="5">
    <source>
        <dbReference type="EMBL" id="KAA0023480.1"/>
    </source>
</evidence>
<dbReference type="EMBL" id="VLNY01000003">
    <property type="protein sequence ID" value="KAA0023480.1"/>
    <property type="molecule type" value="Genomic_DNA"/>
</dbReference>
<sequence>MPTNEQRREAAKRKLERQLEHRAQRARKRKQLTIAGSVLALVLLVAAGALVYTVTKGDDDSNQASDASTTSADAPPQGAPLPKGRKTPLADTVSCAYPPSPQPAAKPVSPPRTDGIQTTVDKVSVSIESTQGNIGLTLNNAESPCTVNSFVSLASQGYFDNTPCHRLTTGEGLKVLQCGDPAGTGAGGPGYQFANEFPTDQFGPNDAGAQTPAIYPRGTIAMANAGPGTNGSQFFLVYADSTLPPQYTVFGTVDETGLKTLDKIAAGGIDGDTGMGDGKPKLPVQLTSVRMD</sequence>
<gene>
    <name evidence="5" type="ORF">FOY51_08745</name>
</gene>
<dbReference type="RefSeq" id="WP_149429825.1">
    <property type="nucleotide sequence ID" value="NZ_VLNY01000003.1"/>
</dbReference>
<dbReference type="PROSITE" id="PS50072">
    <property type="entry name" value="CSA_PPIASE_2"/>
    <property type="match status" value="1"/>
</dbReference>
<dbReference type="GO" id="GO:0003755">
    <property type="term" value="F:peptidyl-prolyl cis-trans isomerase activity"/>
    <property type="evidence" value="ECO:0007669"/>
    <property type="project" value="InterPro"/>
</dbReference>
<feature type="transmembrane region" description="Helical" evidence="3">
    <location>
        <begin position="32"/>
        <end position="54"/>
    </location>
</feature>
<evidence type="ECO:0000256" key="3">
    <source>
        <dbReference type="SAM" id="Phobius"/>
    </source>
</evidence>
<keyword evidence="3" id="KW-0472">Membrane</keyword>
<feature type="compositionally biased region" description="Low complexity" evidence="2">
    <location>
        <begin position="62"/>
        <end position="74"/>
    </location>
</feature>
<feature type="compositionally biased region" description="Pro residues" evidence="2">
    <location>
        <begin position="98"/>
        <end position="110"/>
    </location>
</feature>
<feature type="domain" description="PPIase cyclophilin-type" evidence="4">
    <location>
        <begin position="132"/>
        <end position="291"/>
    </location>
</feature>
<keyword evidence="6" id="KW-1185">Reference proteome</keyword>
<evidence type="ECO:0000313" key="6">
    <source>
        <dbReference type="Proteomes" id="UP000322244"/>
    </source>
</evidence>
<feature type="region of interest" description="Disordered" evidence="2">
    <location>
        <begin position="1"/>
        <end position="29"/>
    </location>
</feature>
<protein>
    <submittedName>
        <fullName evidence="5">Peptidylprolyl isomerase</fullName>
    </submittedName>
</protein>
<keyword evidence="3" id="KW-1133">Transmembrane helix</keyword>
<evidence type="ECO:0000256" key="1">
    <source>
        <dbReference type="ARBA" id="ARBA00002388"/>
    </source>
</evidence>
<dbReference type="InterPro" id="IPR002130">
    <property type="entry name" value="Cyclophilin-type_PPIase_dom"/>
</dbReference>
<comment type="caution">
    <text evidence="5">The sequence shown here is derived from an EMBL/GenBank/DDBJ whole genome shotgun (WGS) entry which is preliminary data.</text>
</comment>
<dbReference type="AlphaFoldDB" id="A0A5A7SBG5"/>
<evidence type="ECO:0000259" key="4">
    <source>
        <dbReference type="PROSITE" id="PS50072"/>
    </source>
</evidence>
<comment type="function">
    <text evidence="1">PPIases accelerate the folding of proteins. It catalyzes the cis-trans isomerization of proline imidic peptide bonds in oligopeptides.</text>
</comment>
<dbReference type="InterPro" id="IPR044666">
    <property type="entry name" value="Cyclophilin_A-like"/>
</dbReference>
<dbReference type="Proteomes" id="UP000322244">
    <property type="component" value="Unassembled WGS sequence"/>
</dbReference>
<dbReference type="PANTHER" id="PTHR45625">
    <property type="entry name" value="PEPTIDYL-PROLYL CIS-TRANS ISOMERASE-RELATED"/>
    <property type="match status" value="1"/>
</dbReference>
<dbReference type="Pfam" id="PF00160">
    <property type="entry name" value="Pro_isomerase"/>
    <property type="match status" value="1"/>
</dbReference>
<feature type="region of interest" description="Disordered" evidence="2">
    <location>
        <begin position="56"/>
        <end position="116"/>
    </location>
</feature>
<dbReference type="OrthoDB" id="5507614at2"/>
<keyword evidence="3" id="KW-0812">Transmembrane</keyword>